<dbReference type="EMBL" id="MU003706">
    <property type="protein sequence ID" value="KAF2806864.1"/>
    <property type="molecule type" value="Genomic_DNA"/>
</dbReference>
<dbReference type="Proteomes" id="UP000504636">
    <property type="component" value="Unplaced"/>
</dbReference>
<reference evidence="5" key="2">
    <citation type="submission" date="2020-04" db="EMBL/GenBank/DDBJ databases">
        <authorList>
            <consortium name="NCBI Genome Project"/>
        </authorList>
    </citation>
    <scope>NUCLEOTIDE SEQUENCE</scope>
    <source>
        <strain evidence="5">CBS 304.34</strain>
    </source>
</reference>
<sequence>MTRLFAPLGEGQHPISPREPDPYFADRFITVGPPIFSFAGAAVLSGFQLLRRKALPGHYLRNIGSLALPAIVICPAIQRTNEEMFVRPTLVRAGIEPIRPPMWESSGKKSADDLVMGGVMAGLLVATFKRPFLNVTGWRRYASLAMIGGHSAWWLSSPYFGKEWTDALEKREMPALRAKIERAVAFQRQLPGEQPTPSIAMPIIDPRSSEETGPSVPRTHSRAQVFGPGSAPFFQAIRISETAEPFIDYSWEGSESELRDCIETLEQMKKELVVETEYLWLEIAKKEHIYYAEKGESEVKETKARQLRVLEALHRHLYMEISKLDWLMANLKRNIRQLQAWPQEWLPHQEHLSNPALHSPEYTAKYLRNSWQRVREDENITTIIPGKHMHQNMTELNKDLKKELAVMEDLLHDFEKRVQDANNRGS</sequence>
<dbReference type="GeneID" id="54463115"/>
<feature type="region of interest" description="Disordered" evidence="2">
    <location>
        <begin position="196"/>
        <end position="219"/>
    </location>
</feature>
<evidence type="ECO:0000313" key="5">
    <source>
        <dbReference type="RefSeq" id="XP_033573828.1"/>
    </source>
</evidence>
<evidence type="ECO:0000313" key="4">
    <source>
        <dbReference type="Proteomes" id="UP000504636"/>
    </source>
</evidence>
<reference evidence="3 5" key="1">
    <citation type="journal article" date="2020" name="Stud. Mycol.">
        <title>101 Dothideomycetes genomes: a test case for predicting lifestyles and emergence of pathogens.</title>
        <authorList>
            <person name="Haridas S."/>
            <person name="Albert R."/>
            <person name="Binder M."/>
            <person name="Bloem J."/>
            <person name="Labutti K."/>
            <person name="Salamov A."/>
            <person name="Andreopoulos B."/>
            <person name="Baker S."/>
            <person name="Barry K."/>
            <person name="Bills G."/>
            <person name="Bluhm B."/>
            <person name="Cannon C."/>
            <person name="Castanera R."/>
            <person name="Culley D."/>
            <person name="Daum C."/>
            <person name="Ezra D."/>
            <person name="Gonzalez J."/>
            <person name="Henrissat B."/>
            <person name="Kuo A."/>
            <person name="Liang C."/>
            <person name="Lipzen A."/>
            <person name="Lutzoni F."/>
            <person name="Magnuson J."/>
            <person name="Mondo S."/>
            <person name="Nolan M."/>
            <person name="Ohm R."/>
            <person name="Pangilinan J."/>
            <person name="Park H.-J."/>
            <person name="Ramirez L."/>
            <person name="Alfaro M."/>
            <person name="Sun H."/>
            <person name="Tritt A."/>
            <person name="Yoshinaga Y."/>
            <person name="Zwiers L.-H."/>
            <person name="Turgeon B."/>
            <person name="Goodwin S."/>
            <person name="Spatafora J."/>
            <person name="Crous P."/>
            <person name="Grigoriev I."/>
        </authorList>
    </citation>
    <scope>NUCLEOTIDE SEQUENCE</scope>
    <source>
        <strain evidence="3 5">CBS 304.34</strain>
    </source>
</reference>
<organism evidence="3">
    <name type="scientific">Mytilinidion resinicola</name>
    <dbReference type="NCBI Taxonomy" id="574789"/>
    <lineage>
        <taxon>Eukaryota</taxon>
        <taxon>Fungi</taxon>
        <taxon>Dikarya</taxon>
        <taxon>Ascomycota</taxon>
        <taxon>Pezizomycotina</taxon>
        <taxon>Dothideomycetes</taxon>
        <taxon>Pleosporomycetidae</taxon>
        <taxon>Mytilinidiales</taxon>
        <taxon>Mytilinidiaceae</taxon>
        <taxon>Mytilinidion</taxon>
    </lineage>
</organism>
<reference evidence="5" key="3">
    <citation type="submission" date="2025-04" db="UniProtKB">
        <authorList>
            <consortium name="RefSeq"/>
        </authorList>
    </citation>
    <scope>IDENTIFICATION</scope>
    <source>
        <strain evidence="5">CBS 304.34</strain>
    </source>
</reference>
<keyword evidence="4" id="KW-1185">Reference proteome</keyword>
<dbReference type="AlphaFoldDB" id="A0A6A6YFS0"/>
<dbReference type="OrthoDB" id="3915128at2759"/>
<evidence type="ECO:0000313" key="3">
    <source>
        <dbReference type="EMBL" id="KAF2806864.1"/>
    </source>
</evidence>
<evidence type="ECO:0000256" key="1">
    <source>
        <dbReference type="SAM" id="Coils"/>
    </source>
</evidence>
<proteinExistence type="predicted"/>
<keyword evidence="1" id="KW-0175">Coiled coil</keyword>
<feature type="coiled-coil region" evidence="1">
    <location>
        <begin position="390"/>
        <end position="424"/>
    </location>
</feature>
<accession>A0A6A6YFS0</accession>
<gene>
    <name evidence="3 5" type="ORF">BDZ99DRAFT_479243</name>
</gene>
<dbReference type="RefSeq" id="XP_033573828.1">
    <property type="nucleotide sequence ID" value="XM_033722222.1"/>
</dbReference>
<evidence type="ECO:0000256" key="2">
    <source>
        <dbReference type="SAM" id="MobiDB-lite"/>
    </source>
</evidence>
<protein>
    <submittedName>
        <fullName evidence="3 5">Uncharacterized protein</fullName>
    </submittedName>
</protein>
<name>A0A6A6YFS0_9PEZI</name>